<dbReference type="GO" id="GO:0006508">
    <property type="term" value="P:proteolysis"/>
    <property type="evidence" value="ECO:0007669"/>
    <property type="project" value="UniProtKB-KW"/>
</dbReference>
<dbReference type="VEuPathDB" id="VectorBase:AALB017506"/>
<dbReference type="PANTHER" id="PTHR11533:SF290">
    <property type="entry name" value="AMINOPEPTIDASE"/>
    <property type="match status" value="1"/>
</dbReference>
<proteinExistence type="inferred from homology"/>
<evidence type="ECO:0000259" key="26">
    <source>
        <dbReference type="Pfam" id="PF11838"/>
    </source>
</evidence>
<keyword evidence="18" id="KW-0472">Membrane</keyword>
<accession>A0A182FQL3</accession>
<comment type="cofactor">
    <cofactor evidence="23">
        <name>Zn(2+)</name>
        <dbReference type="ChEBI" id="CHEBI:29105"/>
    </cofactor>
    <text evidence="23">Binds 1 zinc ion per subunit.</text>
</comment>
<evidence type="ECO:0000256" key="16">
    <source>
        <dbReference type="ARBA" id="ARBA00022989"/>
    </source>
</evidence>
<dbReference type="Gene3D" id="2.60.40.1910">
    <property type="match status" value="3"/>
</dbReference>
<dbReference type="InterPro" id="IPR034016">
    <property type="entry name" value="M1_APN-typ"/>
</dbReference>
<evidence type="ECO:0000313" key="29">
    <source>
        <dbReference type="Proteomes" id="UP000069272"/>
    </source>
</evidence>
<feature type="binding site" evidence="23">
    <location>
        <position position="1259"/>
    </location>
    <ligand>
        <name>Zn(2+)</name>
        <dbReference type="ChEBI" id="CHEBI:29105"/>
        <note>catalytic</note>
    </ligand>
</feature>
<dbReference type="Pfam" id="PF17900">
    <property type="entry name" value="Peptidase_M1_N"/>
    <property type="match status" value="3"/>
</dbReference>
<evidence type="ECO:0000256" key="1">
    <source>
        <dbReference type="ARBA" id="ARBA00000098"/>
    </source>
</evidence>
<evidence type="ECO:0000256" key="21">
    <source>
        <dbReference type="ARBA" id="ARBA00023288"/>
    </source>
</evidence>
<dbReference type="PRINTS" id="PR00756">
    <property type="entry name" value="ALADIPTASE"/>
</dbReference>
<dbReference type="GO" id="GO:0016285">
    <property type="term" value="F:alanyl aminopeptidase activity"/>
    <property type="evidence" value="ECO:0007669"/>
    <property type="project" value="UniProtKB-EC"/>
</dbReference>
<evidence type="ECO:0000256" key="2">
    <source>
        <dbReference type="ARBA" id="ARBA00004606"/>
    </source>
</evidence>
<dbReference type="Pfam" id="PF11838">
    <property type="entry name" value="ERAP1_C"/>
    <property type="match status" value="3"/>
</dbReference>
<evidence type="ECO:0000256" key="5">
    <source>
        <dbReference type="ARBA" id="ARBA00012564"/>
    </source>
</evidence>
<name>A0A182FQL3_ANOAL</name>
<evidence type="ECO:0000256" key="19">
    <source>
        <dbReference type="ARBA" id="ARBA00023157"/>
    </source>
</evidence>
<dbReference type="InterPro" id="IPR050344">
    <property type="entry name" value="Peptidase_M1_aminopeptidases"/>
</dbReference>
<feature type="binding site" evidence="23">
    <location>
        <position position="1255"/>
    </location>
    <ligand>
        <name>Zn(2+)</name>
        <dbReference type="ChEBI" id="CHEBI:29105"/>
        <note>catalytic</note>
    </ligand>
</feature>
<keyword evidence="9" id="KW-0645">Protease</keyword>
<feature type="domain" description="Peptidase M1 membrane alanine aminopeptidase" evidence="25">
    <location>
        <begin position="296"/>
        <end position="523"/>
    </location>
</feature>
<feature type="domain" description="Peptidase M1 membrane alanine aminopeptidase" evidence="25">
    <location>
        <begin position="1181"/>
        <end position="1408"/>
    </location>
</feature>
<dbReference type="GO" id="GO:0043171">
    <property type="term" value="P:peptide catabolic process"/>
    <property type="evidence" value="ECO:0007669"/>
    <property type="project" value="TreeGrafter"/>
</dbReference>
<dbReference type="FunFam" id="1.10.390.10:FF:000019">
    <property type="entry name" value="Aminopeptidase"/>
    <property type="match status" value="3"/>
</dbReference>
<evidence type="ECO:0000256" key="6">
    <source>
        <dbReference type="ARBA" id="ARBA00015611"/>
    </source>
</evidence>
<dbReference type="CDD" id="cd09601">
    <property type="entry name" value="M1_APN-Q_like"/>
    <property type="match status" value="3"/>
</dbReference>
<dbReference type="InterPro" id="IPR024571">
    <property type="entry name" value="ERAP1-like_C_dom"/>
</dbReference>
<dbReference type="GO" id="GO:0005886">
    <property type="term" value="C:plasma membrane"/>
    <property type="evidence" value="ECO:0007669"/>
    <property type="project" value="UniProtKB-SubCell"/>
</dbReference>
<evidence type="ECO:0000256" key="3">
    <source>
        <dbReference type="ARBA" id="ARBA00004609"/>
    </source>
</evidence>
<evidence type="ECO:0000256" key="4">
    <source>
        <dbReference type="ARBA" id="ARBA00010136"/>
    </source>
</evidence>
<keyword evidence="19" id="KW-1015">Disulfide bond</keyword>
<dbReference type="InterPro" id="IPR045357">
    <property type="entry name" value="Aminopeptidase_N-like_N"/>
</dbReference>
<keyword evidence="29" id="KW-1185">Reference proteome</keyword>
<dbReference type="SUPFAM" id="SSF55486">
    <property type="entry name" value="Metalloproteases ('zincins'), catalytic domain"/>
    <property type="match status" value="3"/>
</dbReference>
<dbReference type="EnsemblMetazoa" id="AALB008834-RA">
    <property type="protein sequence ID" value="AALB008834-PA"/>
    <property type="gene ID" value="AALB008834"/>
</dbReference>
<evidence type="ECO:0000256" key="13">
    <source>
        <dbReference type="ARBA" id="ARBA00022801"/>
    </source>
</evidence>
<feature type="site" description="Transition state stabilizer" evidence="24">
    <location>
        <position position="1341"/>
    </location>
</feature>
<dbReference type="GO" id="GO:0005737">
    <property type="term" value="C:cytoplasm"/>
    <property type="evidence" value="ECO:0007669"/>
    <property type="project" value="TreeGrafter"/>
</dbReference>
<dbReference type="InterPro" id="IPR027268">
    <property type="entry name" value="Peptidase_M4/M1_CTD_sf"/>
</dbReference>
<sequence length="2781" mass="313249">MVNRCRVNRNQHYRWYAIVGLVLGLVLGIAASVSPLPGLASWDTPSAIGESTAASFTPAAEIDQSYFLPNNTIPTHYSIYVDTDIHQNVRTFRATTWVYLTILEPTDRITMHLQELTIEEARLYRVPNSGGQPIEIDQPARIINIALEHVTFRTASELALGNYALRIVYTGIMLNWQSGYLASQYRDEQNQWRYVGSTHFQATHARRLFPCYDEPALKATFDLQIRHHRDYTAIANMPRTARDIDPTNREYVTSVFETTPRMSTYLLAFAVTDFATRENGNHQVVARSNAINDADYALEVGTTILERLGDYLGIPYYDYMPKLTSIAIPDRGTGAMENWGLVTYGEPVMLYNPAVNTYRNRKDVTTIIAHEYAHQWFGDLVSPLWWQYIWLNEGFATLFQYYATRLANPGDEYWELFNGEVIQRAFQDDASETTHSMNQNAATPQEIASLFDSIAYKKAGSVLNMFRNVLGESSWREGLKQYLTDYELTVASEDTLSFYLQQAVEGSDVLPEGVKVQDLLKSWTNAPGFPVLTVNRLYRDGWMILSQNRFMNGKVLPVEHVWHIPYNYAYESSASFYDLSHYDWLASPAAKIATPVPDHEWVVFNKQQTGYYRVNYDRRNWDLLIEALHANHIAIHRLNRAQLIDDAFHLARADLLDMDVVLRLLRYLRKERDYAPWQAADQVLTFLYQQLHGTEHEHAFLIFMDELIEEVYATLSVDTVNPGETTLYKYLKQLITGWACRIGYKDCLQRSREALRKEYGNTGAGQTAVPVHPDVRAVVYCHGLQEDTEPEFEAIYNRLIDSRNQAERTDLLKALGCSHNVNSIRTLLATITLSAVPGTNFVYLSEERAQLLNAVTAGTAGVGIATFLDVYSDAVSLQTAISIAGAGAMESAIRNIAAQCNTPKELEQLETFLKAVTGLRPPKPEWSNREFDGQLENLQQPRSDDDIDQSYRLPTDTVPSHYTIRLHTDLHTGARAFSGAVDIHLDVIVPTEHITVHNRDLNIVSAALFAKEDDGLLVEFGFPEHSYDARTEQLTFHAGQQLPLGSYVLTIEYTGQLQTSSNSGFFLKSYVNDEGVRRYVGTTQFESTNARMAFPCYDEPLLKATYTLWITHTAGYSAVSNMPAEAVEEAEGHEGYVTTKFGATPKMSTYLLAFGVSDFAVIEDGQQQLYARPNAIHEAQFGLEAGVKILEALSEYTYVSYYDYMPKLSQMAIPDRGGGAMENWGLVKYAEPGLLFNPSRNTYRTRKGIAIVVAHELAHQWFGDLVGPQWWSYIWLNEGFAELYGYVGADLAYPNEGYWDLYTVENIHTAFGPDSSDTIRPMTQDATTPSGISGLFDSIAYDKSGSVLNMFRTVLGDDNFRVGLKIYLTNRQLDGAVADDLYAGLQEAIDGKEVLPDGVTVKLLMDSWTTQPGYPVLNVRRNYDDGSVIVSQERFYADKRVPNDNIWYIPYSFASASDPSFDDLSSFQWLAQKAERIAATGAAADDWLIFNKQQTGYYRVNYDAHNWLLIAQALQQDPSVIHRFNRAQLINDAFNLARADRHDMALALDLLTYLANETEYAPWAAANSVLNYFYDKLRGTAHYHDFIVYVDALVGKVFDGLGEFVAVPEDETLLQKYLKQLITTWACRVGYTECLRQTSEALNTAAETNTPVHPDVQYVVYCYGLKGASDDVYRWLFNQMITSKNEAERQLLIDTLGCAQDREQLISLLSVAIGGNSELESLLSGERSRIVSAIYSAGRVGVEALFEALSSPQYAQEFVNRLGQGALNSVVSNAASRTNNEAELEQLENFLAALGDAVSADTVAAAMRTISTKEAWFKSYEGHPKKMVKLRLLVSTLVILAAVDERVVQAGRPAWRWLTDSSDITLVPEQSGISESVQPFAPNRRQPVDESYRLPSTTKPIHYHLSLRTAIHQDDRKFSGTVTIQLKVLEPTATITLLNRGLTIQRARLLDDVTGNEIEQPSFATDQRTEHLTFSISQALRVDEQYKLWIQFEGQLQDNNNMGFFASSYLDNEGVRHYLASSKFEPTHARSAFPCYDEPRLKATFELELTHSRLYNAVANMPANGEPVPDPDNAEYVTTRFDKSQIMSTYLLAFAVSDFTVRTSGRQDVYARSNVFDETAFPLDMGNRVLDALGVYMDISYYDFMPKMTQIAIPDRGTGAMENWGLVAYGEPVLLFNPNINSYRNRKSVTTIIAHEYAHQWFGNLVSPHWWEFIWLNEGFATVYEYYAAQLAHPEGQYWELFTIEVVQNAFSADASESVRPMNWNAGSPNEIAALFDTVAYDKSGSVLNMFREVLGDDIWRQGLKRYMTARQLDGAVAADLYTGLQDALAASDAGFIPAGVAVSDLMESWTSAAGFPVLNVHRTYSDDHSIILSQERFLSNRQLPNSHVFHIPFDFTDGATRDFTPTPAGFHWLSSKASKIATTVPNDQWVIFNRQQTGYYRVNYDIENWELLIEALHTDPTRIHHRNRAQLVNDAYNLARADRLDFAVALRLMSYLKHETEYAPWSAAGSALTYFYNKLRGTPSFEHFRVYVNYILADAYAALSIDTVAPGETMLQLYLKQFITTWACRIEHADCLARTQQALLSAYDANTPVHPDITTAVYCNGVVDASDPIFRWIYDQFMNSRNQAHRSVLIDALACTRNAGLLESLLFASLGTGSEFAAMLATERTRIVSAVYGASRAGVDAVIDFLANPNNVPDFVNRFGEATLNSVISNIASRTNTQAELDRLNGLLSSLGSRVPETVANNARVTVQNNFNWFTSYEGLVALEFFEKFATMPQEL</sequence>
<dbReference type="GO" id="GO:0008270">
    <property type="term" value="F:zinc ion binding"/>
    <property type="evidence" value="ECO:0007669"/>
    <property type="project" value="InterPro"/>
</dbReference>
<evidence type="ECO:0000256" key="15">
    <source>
        <dbReference type="ARBA" id="ARBA00022968"/>
    </source>
</evidence>
<dbReference type="GO" id="GO:0070006">
    <property type="term" value="F:metalloaminopeptidase activity"/>
    <property type="evidence" value="ECO:0007669"/>
    <property type="project" value="TreeGrafter"/>
</dbReference>
<keyword evidence="10" id="KW-0812">Transmembrane</keyword>
<evidence type="ECO:0000256" key="11">
    <source>
        <dbReference type="ARBA" id="ARBA00022723"/>
    </source>
</evidence>
<dbReference type="Gene3D" id="2.60.40.1730">
    <property type="entry name" value="tricorn interacting facor f3 domain"/>
    <property type="match status" value="3"/>
</dbReference>
<feature type="domain" description="ERAP1-like C-terminal" evidence="26">
    <location>
        <begin position="601"/>
        <end position="915"/>
    </location>
</feature>
<evidence type="ECO:0000256" key="18">
    <source>
        <dbReference type="ARBA" id="ARBA00023136"/>
    </source>
</evidence>
<evidence type="ECO:0000256" key="12">
    <source>
        <dbReference type="ARBA" id="ARBA00022729"/>
    </source>
</evidence>
<dbReference type="InterPro" id="IPR001930">
    <property type="entry name" value="Peptidase_M1"/>
</dbReference>
<dbReference type="FunFam" id="1.25.50.20:FF:000001">
    <property type="entry name" value="Aminopeptidase"/>
    <property type="match status" value="3"/>
</dbReference>
<evidence type="ECO:0000259" key="27">
    <source>
        <dbReference type="Pfam" id="PF17900"/>
    </source>
</evidence>
<keyword evidence="8" id="KW-0336">GPI-anchor</keyword>
<dbReference type="FunFam" id="2.60.40.1910:FF:000008">
    <property type="entry name" value="Aminopeptidase"/>
    <property type="match status" value="3"/>
</dbReference>
<feature type="active site" description="Proton acceptor" evidence="22">
    <location>
        <position position="1256"/>
    </location>
</feature>
<keyword evidence="11 23" id="KW-0479">Metal-binding</keyword>
<dbReference type="Pfam" id="PF01433">
    <property type="entry name" value="Peptidase_M1"/>
    <property type="match status" value="3"/>
</dbReference>
<evidence type="ECO:0000256" key="7">
    <source>
        <dbReference type="ARBA" id="ARBA00022475"/>
    </source>
</evidence>
<dbReference type="GO" id="GO:0098552">
    <property type="term" value="C:side of membrane"/>
    <property type="evidence" value="ECO:0007669"/>
    <property type="project" value="UniProtKB-KW"/>
</dbReference>
<dbReference type="GO" id="GO:0005615">
    <property type="term" value="C:extracellular space"/>
    <property type="evidence" value="ECO:0007669"/>
    <property type="project" value="TreeGrafter"/>
</dbReference>
<feature type="domain" description="Aminopeptidase N-like N-terminal" evidence="27">
    <location>
        <begin position="74"/>
        <end position="266"/>
    </location>
</feature>
<keyword evidence="12" id="KW-0732">Signal</keyword>
<keyword evidence="20" id="KW-0325">Glycoprotein</keyword>
<keyword evidence="21" id="KW-0449">Lipoprotein</keyword>
<keyword evidence="14 23" id="KW-0862">Zinc</keyword>
<dbReference type="EC" id="3.4.11.2" evidence="5"/>
<dbReference type="SUPFAM" id="SSF63737">
    <property type="entry name" value="Leukotriene A4 hydrolase N-terminal domain"/>
    <property type="match status" value="3"/>
</dbReference>
<feature type="domain" description="ERAP1-like C-terminal" evidence="26">
    <location>
        <begin position="2430"/>
        <end position="2734"/>
    </location>
</feature>
<feature type="domain" description="Aminopeptidase N-like N-terminal" evidence="27">
    <location>
        <begin position="958"/>
        <end position="1151"/>
    </location>
</feature>
<dbReference type="STRING" id="7167.A0A182FQL3"/>
<evidence type="ECO:0000256" key="22">
    <source>
        <dbReference type="PIRSR" id="PIRSR634016-1"/>
    </source>
</evidence>
<evidence type="ECO:0000256" key="14">
    <source>
        <dbReference type="ARBA" id="ARBA00022833"/>
    </source>
</evidence>
<dbReference type="InterPro" id="IPR014782">
    <property type="entry name" value="Peptidase_M1_dom"/>
</dbReference>
<keyword evidence="13" id="KW-0378">Hydrolase</keyword>
<keyword evidence="17" id="KW-0482">Metalloprotease</keyword>
<dbReference type="VEuPathDB" id="VectorBase:AALB20_028591"/>
<keyword evidence="16" id="KW-1133">Transmembrane helix</keyword>
<comment type="similarity">
    <text evidence="4">Belongs to the peptidase M1 family.</text>
</comment>
<feature type="domain" description="Aminopeptidase N-like N-terminal" evidence="27">
    <location>
        <begin position="1899"/>
        <end position="2091"/>
    </location>
</feature>
<evidence type="ECO:0000259" key="25">
    <source>
        <dbReference type="Pfam" id="PF01433"/>
    </source>
</evidence>
<comment type="subcellular location">
    <subcellularLocation>
        <location evidence="3">Cell membrane</location>
        <topology evidence="3">Lipid-anchor</topology>
        <topology evidence="3">GPI-anchor</topology>
    </subcellularLocation>
    <subcellularLocation>
        <location evidence="2">Membrane</location>
        <topology evidence="2">Single-pass type II membrane protein</topology>
    </subcellularLocation>
</comment>
<feature type="domain" description="Peptidase M1 membrane alanine aminopeptidase" evidence="25">
    <location>
        <begin position="2122"/>
        <end position="2350"/>
    </location>
</feature>
<comment type="catalytic activity">
    <reaction evidence="1">
        <text>Release of an N-terminal amino acid, Xaa-|-Yaa- from a peptide, amide or arylamide. Xaa is preferably Ala, but may be most amino acids including Pro (slow action). When a terminal hydrophobic residue is followed by a prolyl residue, the two may be released as an intact Xaa-Pro dipeptide.</text>
        <dbReference type="EC" id="3.4.11.2"/>
    </reaction>
</comment>
<evidence type="ECO:0000256" key="17">
    <source>
        <dbReference type="ARBA" id="ARBA00023049"/>
    </source>
</evidence>
<evidence type="ECO:0000256" key="23">
    <source>
        <dbReference type="PIRSR" id="PIRSR634016-3"/>
    </source>
</evidence>
<dbReference type="InterPro" id="IPR042097">
    <property type="entry name" value="Aminopeptidase_N-like_N_sf"/>
</dbReference>
<reference evidence="28" key="2">
    <citation type="submission" date="2022-08" db="UniProtKB">
        <authorList>
            <consortium name="EnsemblMetazoa"/>
        </authorList>
    </citation>
    <scope>IDENTIFICATION</scope>
    <source>
        <strain evidence="28">STECLA/ALBI9_A</strain>
    </source>
</reference>
<dbReference type="Gene3D" id="1.25.50.20">
    <property type="match status" value="3"/>
</dbReference>
<dbReference type="Proteomes" id="UP000069272">
    <property type="component" value="Chromosome 2R"/>
</dbReference>
<protein>
    <recommendedName>
        <fullName evidence="6">Aminopeptidase N</fullName>
        <ecNumber evidence="5">3.4.11.2</ecNumber>
    </recommendedName>
</protein>
<feature type="binding site" evidence="23">
    <location>
        <position position="1278"/>
    </location>
    <ligand>
        <name>Zn(2+)</name>
        <dbReference type="ChEBI" id="CHEBI:29105"/>
        <note>catalytic</note>
    </ligand>
</feature>
<reference evidence="28 29" key="1">
    <citation type="journal article" date="2017" name="G3 (Bethesda)">
        <title>The Physical Genome Mapping of Anopheles albimanus Corrected Scaffold Misassemblies and Identified Interarm Rearrangements in Genus Anopheles.</title>
        <authorList>
            <person name="Artemov G.N."/>
            <person name="Peery A.N."/>
            <person name="Jiang X."/>
            <person name="Tu Z."/>
            <person name="Stegniy V.N."/>
            <person name="Sharakhova M.V."/>
            <person name="Sharakhov I.V."/>
        </authorList>
    </citation>
    <scope>NUCLEOTIDE SEQUENCE [LARGE SCALE GENOMIC DNA]</scope>
    <source>
        <strain evidence="28 29">ALBI9_A</strain>
    </source>
</reference>
<evidence type="ECO:0000256" key="9">
    <source>
        <dbReference type="ARBA" id="ARBA00022670"/>
    </source>
</evidence>
<dbReference type="PANTHER" id="PTHR11533">
    <property type="entry name" value="PROTEASE M1 ZINC METALLOPROTEASE"/>
    <property type="match status" value="1"/>
</dbReference>
<dbReference type="VEuPathDB" id="VectorBase:AALB017505"/>
<dbReference type="FunFam" id="2.60.40.1730:FF:000012">
    <property type="entry name" value="Aminopeptidase N"/>
    <property type="match status" value="1"/>
</dbReference>
<evidence type="ECO:0000256" key="8">
    <source>
        <dbReference type="ARBA" id="ARBA00022622"/>
    </source>
</evidence>
<dbReference type="Gene3D" id="1.10.390.10">
    <property type="entry name" value="Neutral Protease Domain 2"/>
    <property type="match status" value="3"/>
</dbReference>
<feature type="domain" description="ERAP1-like C-terminal" evidence="26">
    <location>
        <begin position="1487"/>
        <end position="1810"/>
    </location>
</feature>
<evidence type="ECO:0000313" key="28">
    <source>
        <dbReference type="EnsemblMetazoa" id="AALB008834-PA"/>
    </source>
</evidence>
<evidence type="ECO:0000256" key="20">
    <source>
        <dbReference type="ARBA" id="ARBA00023180"/>
    </source>
</evidence>
<organism evidence="28 29">
    <name type="scientific">Anopheles albimanus</name>
    <name type="common">New world malaria mosquito</name>
    <dbReference type="NCBI Taxonomy" id="7167"/>
    <lineage>
        <taxon>Eukaryota</taxon>
        <taxon>Metazoa</taxon>
        <taxon>Ecdysozoa</taxon>
        <taxon>Arthropoda</taxon>
        <taxon>Hexapoda</taxon>
        <taxon>Insecta</taxon>
        <taxon>Pterygota</taxon>
        <taxon>Neoptera</taxon>
        <taxon>Endopterygota</taxon>
        <taxon>Diptera</taxon>
        <taxon>Nematocera</taxon>
        <taxon>Culicoidea</taxon>
        <taxon>Culicidae</taxon>
        <taxon>Anophelinae</taxon>
        <taxon>Anopheles</taxon>
    </lineage>
</organism>
<dbReference type="FunFam" id="2.60.40.1730:FF:000013">
    <property type="entry name" value="Aminopeptidase"/>
    <property type="match status" value="1"/>
</dbReference>
<keyword evidence="7" id="KW-1003">Cell membrane</keyword>
<evidence type="ECO:0000256" key="10">
    <source>
        <dbReference type="ARBA" id="ARBA00022692"/>
    </source>
</evidence>
<keyword evidence="15" id="KW-0735">Signal-anchor</keyword>
<dbReference type="GO" id="GO:0042277">
    <property type="term" value="F:peptide binding"/>
    <property type="evidence" value="ECO:0007669"/>
    <property type="project" value="TreeGrafter"/>
</dbReference>
<evidence type="ECO:0000256" key="24">
    <source>
        <dbReference type="PIRSR" id="PIRSR634016-4"/>
    </source>
</evidence>